<feature type="compositionally biased region" description="Low complexity" evidence="1">
    <location>
        <begin position="1"/>
        <end position="12"/>
    </location>
</feature>
<reference evidence="2" key="2">
    <citation type="submission" date="2018-10" db="UniProtKB">
        <authorList>
            <consortium name="EnsemblPlants"/>
        </authorList>
    </citation>
    <scope>IDENTIFICATION</scope>
</reference>
<dbReference type="Gramene" id="TraesARI6B03G03435750.1">
    <property type="protein sequence ID" value="TraesARI6B03G03435750.1"/>
    <property type="gene ID" value="TraesARI6B03G03435750"/>
</dbReference>
<dbReference type="Gramene" id="TraesCLE_scaffold_210783_01G000100.1">
    <property type="protein sequence ID" value="TraesCLE_scaffold_210783_01G000100.1"/>
    <property type="gene ID" value="TraesCLE_scaffold_210783_01G000100"/>
</dbReference>
<dbReference type="Gramene" id="TraesSYM6B03G03415470.1">
    <property type="protein sequence ID" value="TraesSYM6B03G03415470.1"/>
    <property type="gene ID" value="TraesSYM6B03G03415470"/>
</dbReference>
<dbReference type="Gramene" id="TraesCLE_scaffold_025491_01G000100.1">
    <property type="protein sequence ID" value="TraesCLE_scaffold_025491_01G000100.1"/>
    <property type="gene ID" value="TraesCLE_scaffold_025491_01G000100"/>
</dbReference>
<dbReference type="Gramene" id="TraesSTA6B03G03468610.1">
    <property type="protein sequence ID" value="TraesSTA6B03G03468610.1"/>
    <property type="gene ID" value="TraesSTA6B03G03468610"/>
</dbReference>
<dbReference type="Gramene" id="TraesLDM5B03G03019240.1">
    <property type="protein sequence ID" value="TraesLDM5B03G03019240.1"/>
    <property type="gene ID" value="TraesLDM5B03G03019240"/>
</dbReference>
<dbReference type="Gramene" id="TraesROB_scaffold_079924_01G000100.1">
    <property type="protein sequence ID" value="TraesROB_scaffold_079924_01G000100.1"/>
    <property type="gene ID" value="TraesROB_scaffold_079924_01G000100"/>
</dbReference>
<keyword evidence="3" id="KW-1185">Reference proteome</keyword>
<dbReference type="Gramene" id="TraesJAG6B03G03468120.1">
    <property type="protein sequence ID" value="TraesJAG6B03G03468120.1"/>
    <property type="gene ID" value="TraesJAG6B03G03468120"/>
</dbReference>
<dbReference type="Gramene" id="TraesARI6B03G03435750.2">
    <property type="protein sequence ID" value="TraesARI6B03G03435750.2"/>
    <property type="gene ID" value="TraesARI6B03G03435750"/>
</dbReference>
<evidence type="ECO:0000313" key="3">
    <source>
        <dbReference type="Proteomes" id="UP000019116"/>
    </source>
</evidence>
<feature type="region of interest" description="Disordered" evidence="1">
    <location>
        <begin position="70"/>
        <end position="108"/>
    </location>
</feature>
<feature type="compositionally biased region" description="Polar residues" evidence="1">
    <location>
        <begin position="80"/>
        <end position="108"/>
    </location>
</feature>
<dbReference type="Gramene" id="TraesLDM6B03G03482080.1">
    <property type="protein sequence ID" value="TraesLDM6B03G03482080.1"/>
    <property type="gene ID" value="TraesLDM6B03G03482080"/>
</dbReference>
<dbReference type="Gramene" id="TraesROB_scaffold_002849_01G000300.1">
    <property type="protein sequence ID" value="TraesROB_scaffold_002849_01G000300.1"/>
    <property type="gene ID" value="TraesROB_scaffold_002849_01G000300"/>
</dbReference>
<dbReference type="Gramene" id="TraesWEE_scaffold_020924_01G000300.1">
    <property type="protein sequence ID" value="TraesWEE_scaffold_020924_01G000300.1"/>
    <property type="gene ID" value="TraesWEE_scaffold_020924_01G000300"/>
</dbReference>
<dbReference type="Gramene" id="TraesJUL6B03G03499800.1">
    <property type="protein sequence ID" value="TraesJUL6B03G03499800.1"/>
    <property type="gene ID" value="TraesJUL6B03G03499800"/>
</dbReference>
<dbReference type="Gramene" id="TraesRN6B0100349300.1">
    <property type="protein sequence ID" value="TraesRN6B0100349300.1"/>
    <property type="gene ID" value="TraesRN6B0100349300"/>
</dbReference>
<dbReference type="Gramene" id="TraesWEE_scaffold_098387_01G000100.1">
    <property type="protein sequence ID" value="TraesWEE_scaffold_098387_01G000100.1"/>
    <property type="gene ID" value="TraesWEE_scaffold_098387_01G000100"/>
</dbReference>
<dbReference type="Gramene" id="TraesCS6B02G143100.1">
    <property type="protein sequence ID" value="TraesCS6B02G143100.1"/>
    <property type="gene ID" value="TraesCS6B02G143100"/>
</dbReference>
<name>A0A3B6PIH1_WHEAT</name>
<evidence type="ECO:0000313" key="2">
    <source>
        <dbReference type="EnsemblPlants" id="TraesCS6B02G143100.1"/>
    </source>
</evidence>
<protein>
    <submittedName>
        <fullName evidence="2">Uncharacterized protein</fullName>
    </submittedName>
</protein>
<evidence type="ECO:0000256" key="1">
    <source>
        <dbReference type="SAM" id="MobiDB-lite"/>
    </source>
</evidence>
<proteinExistence type="predicted"/>
<dbReference type="Gramene" id="TraesCAD_scaffold_096112_01G000100.1">
    <property type="protein sequence ID" value="TraesCAD_scaffold_096112_01G000100.1"/>
    <property type="gene ID" value="TraesCAD_scaffold_096112_01G000100"/>
</dbReference>
<sequence length="147" mass="16585">MESNDGSSGSSSETVNEIENHPECRYMTPNEIVWRLPERMKIDSVSRFPVSYVIKKSFSVDNAQVLPSTKPYPCKEMMTHPSSKNIESAMTHTPEDANNTTPPSCQPATNVIEKKNRYSLAKMSIELSEDETTKKEIIVHLGHAREK</sequence>
<dbReference type="EnsemblPlants" id="TraesCS6B02G143100.1">
    <property type="protein sequence ID" value="TraesCS6B02G143100.1"/>
    <property type="gene ID" value="TraesCS6B02G143100"/>
</dbReference>
<dbReference type="Proteomes" id="UP000019116">
    <property type="component" value="Chromosome 6B"/>
</dbReference>
<dbReference type="Gramene" id="TraesNOR6B03G03511130.1">
    <property type="protein sequence ID" value="TraesNOR6B03G03511130.1"/>
    <property type="gene ID" value="TraesNOR6B03G03511130"/>
</dbReference>
<feature type="region of interest" description="Disordered" evidence="1">
    <location>
        <begin position="1"/>
        <end position="23"/>
    </location>
</feature>
<dbReference type="Gramene" id="TraesJAG5B03G03012230.1">
    <property type="protein sequence ID" value="TraesJAG5B03G03012230.1"/>
    <property type="gene ID" value="TraesJAG5B03G03012230"/>
</dbReference>
<dbReference type="Gramene" id="TraesMAC6B03G03475930.1">
    <property type="protein sequence ID" value="TraesMAC6B03G03475930.1"/>
    <property type="gene ID" value="TraesMAC6B03G03475930"/>
</dbReference>
<dbReference type="Gramene" id="TraesCS6B03G0360300.1">
    <property type="protein sequence ID" value="TraesCS6B03G0360300.1.CDS"/>
    <property type="gene ID" value="TraesCS6B03G0360300"/>
</dbReference>
<reference evidence="2" key="1">
    <citation type="submission" date="2018-08" db="EMBL/GenBank/DDBJ databases">
        <authorList>
            <person name="Rossello M."/>
        </authorList>
    </citation>
    <scope>NUCLEOTIDE SEQUENCE [LARGE SCALE GENOMIC DNA]</scope>
    <source>
        <strain evidence="2">cv. Chinese Spring</strain>
    </source>
</reference>
<organism evidence="2">
    <name type="scientific">Triticum aestivum</name>
    <name type="common">Wheat</name>
    <dbReference type="NCBI Taxonomy" id="4565"/>
    <lineage>
        <taxon>Eukaryota</taxon>
        <taxon>Viridiplantae</taxon>
        <taxon>Streptophyta</taxon>
        <taxon>Embryophyta</taxon>
        <taxon>Tracheophyta</taxon>
        <taxon>Spermatophyta</taxon>
        <taxon>Magnoliopsida</taxon>
        <taxon>Liliopsida</taxon>
        <taxon>Poales</taxon>
        <taxon>Poaceae</taxon>
        <taxon>BOP clade</taxon>
        <taxon>Pooideae</taxon>
        <taxon>Triticodae</taxon>
        <taxon>Triticeae</taxon>
        <taxon>Triticinae</taxon>
        <taxon>Triticum</taxon>
    </lineage>
</organism>
<dbReference type="Gramene" id="TraesJUL6B03G03499800.2">
    <property type="protein sequence ID" value="TraesJUL6B03G03499800.2"/>
    <property type="gene ID" value="TraesJUL6B03G03499800"/>
</dbReference>
<dbReference type="AlphaFoldDB" id="A0A3B6PIH1"/>
<accession>A0A3B6PIH1</accession>